<comment type="caution">
    <text evidence="4">The sequence shown here is derived from an EMBL/GenBank/DDBJ whole genome shotgun (WGS) entry which is preliminary data.</text>
</comment>
<gene>
    <name evidence="4" type="ORF">G6Z34_10570</name>
</gene>
<dbReference type="GO" id="GO:0046872">
    <property type="term" value="F:metal ion binding"/>
    <property type="evidence" value="ECO:0007669"/>
    <property type="project" value="UniProtKB-KW"/>
</dbReference>
<reference evidence="4 5" key="1">
    <citation type="submission" date="2020-02" db="EMBL/GenBank/DDBJ databases">
        <title>Genomic Insights into the Phylogeny and Genetic Plasticity of the Human and Animal Enteric Pathogen Clostridium perfringens.</title>
        <authorList>
            <person name="Feng Y."/>
            <person name="Hu Y."/>
        </authorList>
    </citation>
    <scope>NUCLEOTIDE SEQUENCE [LARGE SCALE GENOMIC DNA]</scope>
    <source>
        <strain evidence="4 5">CP-40</strain>
    </source>
</reference>
<protein>
    <submittedName>
        <fullName evidence="4">TatD family hydrolase</fullName>
    </submittedName>
</protein>
<keyword evidence="2" id="KW-0479">Metal-binding</keyword>
<dbReference type="PANTHER" id="PTHR46317:SF1">
    <property type="entry name" value="HYDROLASE, TATD FAMILY"/>
    <property type="match status" value="1"/>
</dbReference>
<evidence type="ECO:0000256" key="1">
    <source>
        <dbReference type="ARBA" id="ARBA00009275"/>
    </source>
</evidence>
<comment type="similarity">
    <text evidence="1">Belongs to the metallo-dependent hydrolases superfamily. TatD-type hydrolase family.</text>
</comment>
<accession>A0AAP6WPY8</accession>
<evidence type="ECO:0000256" key="3">
    <source>
        <dbReference type="ARBA" id="ARBA00022801"/>
    </source>
</evidence>
<dbReference type="GO" id="GO:0016788">
    <property type="term" value="F:hydrolase activity, acting on ester bonds"/>
    <property type="evidence" value="ECO:0007669"/>
    <property type="project" value="InterPro"/>
</dbReference>
<dbReference type="AlphaFoldDB" id="A0AAP6WPY8"/>
<evidence type="ECO:0000313" key="5">
    <source>
        <dbReference type="Proteomes" id="UP000481454"/>
    </source>
</evidence>
<name>A0AAP6WPY8_CLOPF</name>
<organism evidence="4 5">
    <name type="scientific">Clostridium perfringens</name>
    <dbReference type="NCBI Taxonomy" id="1502"/>
    <lineage>
        <taxon>Bacteria</taxon>
        <taxon>Bacillati</taxon>
        <taxon>Bacillota</taxon>
        <taxon>Clostridia</taxon>
        <taxon>Eubacteriales</taxon>
        <taxon>Clostridiaceae</taxon>
        <taxon>Clostridium</taxon>
    </lineage>
</organism>
<dbReference type="EMBL" id="JAALLZ010000003">
    <property type="protein sequence ID" value="NGU30551.1"/>
    <property type="molecule type" value="Genomic_DNA"/>
</dbReference>
<dbReference type="Gene3D" id="3.20.20.140">
    <property type="entry name" value="Metal-dependent hydrolases"/>
    <property type="match status" value="1"/>
</dbReference>
<dbReference type="SUPFAM" id="SSF51556">
    <property type="entry name" value="Metallo-dependent hydrolases"/>
    <property type="match status" value="1"/>
</dbReference>
<dbReference type="Proteomes" id="UP000481454">
    <property type="component" value="Unassembled WGS sequence"/>
</dbReference>
<dbReference type="InterPro" id="IPR032466">
    <property type="entry name" value="Metal_Hydrolase"/>
</dbReference>
<proteinExistence type="inferred from homology"/>
<evidence type="ECO:0000256" key="2">
    <source>
        <dbReference type="ARBA" id="ARBA00022723"/>
    </source>
</evidence>
<dbReference type="InterPro" id="IPR001130">
    <property type="entry name" value="TatD-like"/>
</dbReference>
<dbReference type="PANTHER" id="PTHR46317">
    <property type="entry name" value="HYDROLASE OF PHP SUPERFAMILY-RELATED PROTEIN"/>
    <property type="match status" value="1"/>
</dbReference>
<evidence type="ECO:0000313" key="4">
    <source>
        <dbReference type="EMBL" id="NGU30551.1"/>
    </source>
</evidence>
<sequence>MKINKTNYIGEVGLDFSNKYIKYKDRQIEIFNYICNIASKENKIMIIHSRKAEKEVLNILIKNNIRNAIMHWYTGPINSIDDFVKNGYYFSINPSMLTSIS</sequence>
<dbReference type="RefSeq" id="WP_052296796.1">
    <property type="nucleotide sequence ID" value="NZ_CATNWT010000001.1"/>
</dbReference>
<dbReference type="Pfam" id="PF01026">
    <property type="entry name" value="TatD_DNase"/>
    <property type="match status" value="1"/>
</dbReference>
<keyword evidence="3 4" id="KW-0378">Hydrolase</keyword>